<accession>A0ABX6V7P9</accession>
<comment type="similarity">
    <text evidence="3">Belongs to the bacterial secretin family.</text>
</comment>
<dbReference type="Proteomes" id="UP000316416">
    <property type="component" value="Chromosome"/>
</dbReference>
<feature type="signal peptide" evidence="5">
    <location>
        <begin position="1"/>
        <end position="26"/>
    </location>
</feature>
<gene>
    <name evidence="7" type="ORF">FM038_015560</name>
</gene>
<feature type="compositionally biased region" description="Polar residues" evidence="4">
    <location>
        <begin position="400"/>
        <end position="409"/>
    </location>
</feature>
<dbReference type="InterPro" id="IPR050810">
    <property type="entry name" value="Bact_Secretion_Sys_Channel"/>
</dbReference>
<evidence type="ECO:0000256" key="2">
    <source>
        <dbReference type="ARBA" id="ARBA00023136"/>
    </source>
</evidence>
<dbReference type="PRINTS" id="PR00811">
    <property type="entry name" value="BCTERIALGSPD"/>
</dbReference>
<evidence type="ECO:0000256" key="1">
    <source>
        <dbReference type="ARBA" id="ARBA00004370"/>
    </source>
</evidence>
<reference evidence="7" key="1">
    <citation type="submission" date="2021-07" db="EMBL/GenBank/DDBJ databases">
        <title>Shewanella sp. YLB-07 whole genome sequence.</title>
        <authorList>
            <person name="Yu L."/>
        </authorList>
    </citation>
    <scope>NUCLEOTIDE SEQUENCE</scope>
    <source>
        <strain evidence="7">YLB-08</strain>
    </source>
</reference>
<keyword evidence="5" id="KW-0732">Signal</keyword>
<feature type="compositionally biased region" description="Low complexity" evidence="4">
    <location>
        <begin position="375"/>
        <end position="399"/>
    </location>
</feature>
<evidence type="ECO:0000313" key="8">
    <source>
        <dbReference type="Proteomes" id="UP000316416"/>
    </source>
</evidence>
<dbReference type="PROSITE" id="PS51257">
    <property type="entry name" value="PROKAR_LIPOPROTEIN"/>
    <property type="match status" value="1"/>
</dbReference>
<protein>
    <submittedName>
        <fullName evidence="7">General secretion pathway protein GspD</fullName>
    </submittedName>
</protein>
<dbReference type="PRINTS" id="PR01032">
    <property type="entry name" value="PHAGEIV"/>
</dbReference>
<feature type="region of interest" description="Disordered" evidence="4">
    <location>
        <begin position="375"/>
        <end position="409"/>
    </location>
</feature>
<sequence length="710" mass="76929">MNNKCNRHQFYTPKLILLFVSVMLLAGCASEPTKNDTKQEKFKINDSYLASTNGDTSSSDSVQQKPASQASQVYDSLASLPTSERVPPQQTNLASQFSTERMVSAAAKKIPLEDFIHYSFGEVLGVNYLIDKDLVSSEQTVTLNVAESISERNFFEVIARLLDSNKVDILFENDVYFLHEKSTENNKSMVFGIGASTSSVPMTNDEIIQVVPLKYGIKISVERTLNQLVDAKITADFEQSALFIRGKRENILRALDIVRLLDAPANRGKYVGLLHLTFIGIDDFSEQVSQLLENEGVPISIGKHNNKNVVIVPLPQIDSLVIFSSHQQGLNRVRYWAKLLDKPSLSETKQYFIYHPRYARASDIGESLAPLVAARSGGTSSGTSSRSANSNSNSNSNNSETTGQVPSTTSKVGAQTDILTFVVDERSNAIVFYTTGKEYQTLIPLIGRLDVLPKQVLLDIIIAEVTLTDEFSLGVEFAIKNGNVGLPEGIPTSGALFGSSKTGGTLAIGGADGGIVATALQTNQYVNVLSNPSLLVRDGVTATMSVGTEISVVGSTVSDDTGSGDKSKTNVEYRKTGVEISVTPTVNAQGIVIMEIDEKISNQVKGSSGAGDNPSIFERAIKTEVVAESGQTIILAGLVSSDVSTNDDGVPFLKDIPWLGSLFKTESRSNTKTELVMLVTPKVIHRTDQWQQISQSFERGLSNISLPKTK</sequence>
<feature type="domain" description="Type II/III secretion system secretin-like" evidence="6">
    <location>
        <begin position="519"/>
        <end position="684"/>
    </location>
</feature>
<keyword evidence="2" id="KW-0472">Membrane</keyword>
<name>A0ABX6V7P9_9GAMM</name>
<dbReference type="Pfam" id="PF00263">
    <property type="entry name" value="Secretin"/>
    <property type="match status" value="1"/>
</dbReference>
<organism evidence="7 8">
    <name type="scientific">Shewanella eurypsychrophilus</name>
    <dbReference type="NCBI Taxonomy" id="2593656"/>
    <lineage>
        <taxon>Bacteria</taxon>
        <taxon>Pseudomonadati</taxon>
        <taxon>Pseudomonadota</taxon>
        <taxon>Gammaproteobacteria</taxon>
        <taxon>Alteromonadales</taxon>
        <taxon>Shewanellaceae</taxon>
        <taxon>Shewanella</taxon>
    </lineage>
</organism>
<dbReference type="PANTHER" id="PTHR30332:SF25">
    <property type="entry name" value="SECRETIN XPSD"/>
    <property type="match status" value="1"/>
</dbReference>
<proteinExistence type="inferred from homology"/>
<dbReference type="InterPro" id="IPR038591">
    <property type="entry name" value="NolW-like_sf"/>
</dbReference>
<dbReference type="Gene3D" id="3.30.1370.120">
    <property type="match status" value="2"/>
</dbReference>
<evidence type="ECO:0000313" key="7">
    <source>
        <dbReference type="EMBL" id="QPG58675.1"/>
    </source>
</evidence>
<comment type="subcellular location">
    <subcellularLocation>
        <location evidence="1">Membrane</location>
    </subcellularLocation>
</comment>
<dbReference type="EMBL" id="CP045503">
    <property type="protein sequence ID" value="QPG58675.1"/>
    <property type="molecule type" value="Genomic_DNA"/>
</dbReference>
<dbReference type="PANTHER" id="PTHR30332">
    <property type="entry name" value="PROBABLE GENERAL SECRETION PATHWAY PROTEIN D"/>
    <property type="match status" value="1"/>
</dbReference>
<dbReference type="Gene3D" id="3.55.50.30">
    <property type="match status" value="1"/>
</dbReference>
<evidence type="ECO:0000256" key="5">
    <source>
        <dbReference type="SAM" id="SignalP"/>
    </source>
</evidence>
<dbReference type="InterPro" id="IPR004846">
    <property type="entry name" value="T2SS/T3SS_dom"/>
</dbReference>
<feature type="chain" id="PRO_5045933791" evidence="5">
    <location>
        <begin position="27"/>
        <end position="710"/>
    </location>
</feature>
<evidence type="ECO:0000256" key="3">
    <source>
        <dbReference type="RuleBase" id="RU004003"/>
    </source>
</evidence>
<dbReference type="InterPro" id="IPR001775">
    <property type="entry name" value="GspD/PilQ"/>
</dbReference>
<evidence type="ECO:0000256" key="4">
    <source>
        <dbReference type="SAM" id="MobiDB-lite"/>
    </source>
</evidence>
<keyword evidence="8" id="KW-1185">Reference proteome</keyword>
<dbReference type="RefSeq" id="WP_142874294.1">
    <property type="nucleotide sequence ID" value="NZ_CP045503.2"/>
</dbReference>
<evidence type="ECO:0000259" key="6">
    <source>
        <dbReference type="Pfam" id="PF00263"/>
    </source>
</evidence>